<feature type="region of interest" description="Disordered" evidence="1">
    <location>
        <begin position="1"/>
        <end position="142"/>
    </location>
</feature>
<evidence type="ECO:0000313" key="2">
    <source>
        <dbReference type="EMBL" id="KIO28950.1"/>
    </source>
</evidence>
<dbReference type="HOGENOM" id="CLU_1424755_0_0_1"/>
<organism evidence="2 3">
    <name type="scientific">Tulasnella calospora MUT 4182</name>
    <dbReference type="NCBI Taxonomy" id="1051891"/>
    <lineage>
        <taxon>Eukaryota</taxon>
        <taxon>Fungi</taxon>
        <taxon>Dikarya</taxon>
        <taxon>Basidiomycota</taxon>
        <taxon>Agaricomycotina</taxon>
        <taxon>Agaricomycetes</taxon>
        <taxon>Cantharellales</taxon>
        <taxon>Tulasnellaceae</taxon>
        <taxon>Tulasnella</taxon>
    </lineage>
</organism>
<reference evidence="3" key="2">
    <citation type="submission" date="2015-01" db="EMBL/GenBank/DDBJ databases">
        <title>Evolutionary Origins and Diversification of the Mycorrhizal Mutualists.</title>
        <authorList>
            <consortium name="DOE Joint Genome Institute"/>
            <consortium name="Mycorrhizal Genomics Consortium"/>
            <person name="Kohler A."/>
            <person name="Kuo A."/>
            <person name="Nagy L.G."/>
            <person name="Floudas D."/>
            <person name="Copeland A."/>
            <person name="Barry K.W."/>
            <person name="Cichocki N."/>
            <person name="Veneault-Fourrey C."/>
            <person name="LaButti K."/>
            <person name="Lindquist E.A."/>
            <person name="Lipzen A."/>
            <person name="Lundell T."/>
            <person name="Morin E."/>
            <person name="Murat C."/>
            <person name="Riley R."/>
            <person name="Ohm R."/>
            <person name="Sun H."/>
            <person name="Tunlid A."/>
            <person name="Henrissat B."/>
            <person name="Grigoriev I.V."/>
            <person name="Hibbett D.S."/>
            <person name="Martin F."/>
        </authorList>
    </citation>
    <scope>NUCLEOTIDE SEQUENCE [LARGE SCALE GENOMIC DNA]</scope>
    <source>
        <strain evidence="3">MUT 4182</strain>
    </source>
</reference>
<dbReference type="InterPro" id="IPR040059">
    <property type="entry name" value="PUM3"/>
</dbReference>
<dbReference type="OrthoDB" id="497380at2759"/>
<keyword evidence="3" id="KW-1185">Reference proteome</keyword>
<dbReference type="GO" id="GO:0003729">
    <property type="term" value="F:mRNA binding"/>
    <property type="evidence" value="ECO:0007669"/>
    <property type="project" value="TreeGrafter"/>
</dbReference>
<dbReference type="AlphaFoldDB" id="A0A0C3QDD2"/>
<dbReference type="PANTHER" id="PTHR13389">
    <property type="entry name" value="PUMILIO HOMOLOG 3"/>
    <property type="match status" value="1"/>
</dbReference>
<dbReference type="STRING" id="1051891.A0A0C3QDD2"/>
<reference evidence="2 3" key="1">
    <citation type="submission" date="2014-04" db="EMBL/GenBank/DDBJ databases">
        <authorList>
            <consortium name="DOE Joint Genome Institute"/>
            <person name="Kuo A."/>
            <person name="Girlanda M."/>
            <person name="Perotto S."/>
            <person name="Kohler A."/>
            <person name="Nagy L.G."/>
            <person name="Floudas D."/>
            <person name="Copeland A."/>
            <person name="Barry K.W."/>
            <person name="Cichocki N."/>
            <person name="Veneault-Fourrey C."/>
            <person name="LaButti K."/>
            <person name="Lindquist E.A."/>
            <person name="Lipzen A."/>
            <person name="Lundell T."/>
            <person name="Morin E."/>
            <person name="Murat C."/>
            <person name="Sun H."/>
            <person name="Tunlid A."/>
            <person name="Henrissat B."/>
            <person name="Grigoriev I.V."/>
            <person name="Hibbett D.S."/>
            <person name="Martin F."/>
            <person name="Nordberg H.P."/>
            <person name="Cantor M.N."/>
            <person name="Hua S.X."/>
        </authorList>
    </citation>
    <scope>NUCLEOTIDE SEQUENCE [LARGE SCALE GENOMIC DNA]</scope>
    <source>
        <strain evidence="2 3">MUT 4182</strain>
    </source>
</reference>
<accession>A0A0C3QDD2</accession>
<feature type="compositionally biased region" description="Acidic residues" evidence="1">
    <location>
        <begin position="69"/>
        <end position="105"/>
    </location>
</feature>
<evidence type="ECO:0000313" key="3">
    <source>
        <dbReference type="Proteomes" id="UP000054248"/>
    </source>
</evidence>
<proteinExistence type="predicted"/>
<name>A0A0C3QDD2_9AGAM</name>
<evidence type="ECO:0000256" key="1">
    <source>
        <dbReference type="SAM" id="MobiDB-lite"/>
    </source>
</evidence>
<dbReference type="GO" id="GO:0006417">
    <property type="term" value="P:regulation of translation"/>
    <property type="evidence" value="ECO:0007669"/>
    <property type="project" value="TreeGrafter"/>
</dbReference>
<gene>
    <name evidence="2" type="ORF">M407DRAFT_21856</name>
</gene>
<feature type="compositionally biased region" description="Basic residues" evidence="1">
    <location>
        <begin position="27"/>
        <end position="37"/>
    </location>
</feature>
<dbReference type="EMBL" id="KN822988">
    <property type="protein sequence ID" value="KIO28950.1"/>
    <property type="molecule type" value="Genomic_DNA"/>
</dbReference>
<dbReference type="PANTHER" id="PTHR13389:SF0">
    <property type="entry name" value="PUMILIO HOMOLOG 3"/>
    <property type="match status" value="1"/>
</dbReference>
<feature type="non-terminal residue" evidence="2">
    <location>
        <position position="191"/>
    </location>
</feature>
<sequence>MGQKRPAAGTTTTQPPRKKQYVEKPKSLKASRKHLITTKKNADREEKAAPKPKRKAPITAKAPLKNESDTDEDERDEFGEMSEASDDGSDDGDDDLDGEDEMEVDGELKPKKKKKVTPKTPAESHALQRQKAKERQLARPNGGMIVEAKKHWELARQHNLSKAERQKHINDLMENVKGKVKDVVTKHDASR</sequence>
<feature type="compositionally biased region" description="Basic and acidic residues" evidence="1">
    <location>
        <begin position="40"/>
        <end position="49"/>
    </location>
</feature>
<dbReference type="Proteomes" id="UP000054248">
    <property type="component" value="Unassembled WGS sequence"/>
</dbReference>
<protein>
    <submittedName>
        <fullName evidence="2">Uncharacterized protein</fullName>
    </submittedName>
</protein>
<dbReference type="GO" id="GO:0005730">
    <property type="term" value="C:nucleolus"/>
    <property type="evidence" value="ECO:0007669"/>
    <property type="project" value="TreeGrafter"/>
</dbReference>